<keyword evidence="3" id="KW-1185">Reference proteome</keyword>
<dbReference type="AlphaFoldDB" id="A0A6A5TS21"/>
<reference evidence="2" key="1">
    <citation type="journal article" date="2020" name="Stud. Mycol.">
        <title>101 Dothideomycetes genomes: a test case for predicting lifestyles and emergence of pathogens.</title>
        <authorList>
            <person name="Haridas S."/>
            <person name="Albert R."/>
            <person name="Binder M."/>
            <person name="Bloem J."/>
            <person name="Labutti K."/>
            <person name="Salamov A."/>
            <person name="Andreopoulos B."/>
            <person name="Baker S."/>
            <person name="Barry K."/>
            <person name="Bills G."/>
            <person name="Bluhm B."/>
            <person name="Cannon C."/>
            <person name="Castanera R."/>
            <person name="Culley D."/>
            <person name="Daum C."/>
            <person name="Ezra D."/>
            <person name="Gonzalez J."/>
            <person name="Henrissat B."/>
            <person name="Kuo A."/>
            <person name="Liang C."/>
            <person name="Lipzen A."/>
            <person name="Lutzoni F."/>
            <person name="Magnuson J."/>
            <person name="Mondo S."/>
            <person name="Nolan M."/>
            <person name="Ohm R."/>
            <person name="Pangilinan J."/>
            <person name="Park H.-J."/>
            <person name="Ramirez L."/>
            <person name="Alfaro M."/>
            <person name="Sun H."/>
            <person name="Tritt A."/>
            <person name="Yoshinaga Y."/>
            <person name="Zwiers L.-H."/>
            <person name="Turgeon B."/>
            <person name="Goodwin S."/>
            <person name="Spatafora J."/>
            <person name="Crous P."/>
            <person name="Grigoriev I."/>
        </authorList>
    </citation>
    <scope>NUCLEOTIDE SEQUENCE</scope>
    <source>
        <strain evidence="2">CBS 675.92</strain>
    </source>
</reference>
<evidence type="ECO:0000313" key="2">
    <source>
        <dbReference type="EMBL" id="KAF1955084.1"/>
    </source>
</evidence>
<organism evidence="2 3">
    <name type="scientific">Byssothecium circinans</name>
    <dbReference type="NCBI Taxonomy" id="147558"/>
    <lineage>
        <taxon>Eukaryota</taxon>
        <taxon>Fungi</taxon>
        <taxon>Dikarya</taxon>
        <taxon>Ascomycota</taxon>
        <taxon>Pezizomycotina</taxon>
        <taxon>Dothideomycetes</taxon>
        <taxon>Pleosporomycetidae</taxon>
        <taxon>Pleosporales</taxon>
        <taxon>Massarineae</taxon>
        <taxon>Massarinaceae</taxon>
        <taxon>Byssothecium</taxon>
    </lineage>
</organism>
<dbReference type="Proteomes" id="UP000800035">
    <property type="component" value="Unassembled WGS sequence"/>
</dbReference>
<evidence type="ECO:0000313" key="3">
    <source>
        <dbReference type="Proteomes" id="UP000800035"/>
    </source>
</evidence>
<sequence length="255" mass="28958">MAVAVEPPQSPLKKSIWKRLVRRDSAATHEVDTPKATIEAERRPQKLRRRGTQIYRDAPKTKLSRQASIHLPLDEQRPVAKEKLDRFENNPTELITVIHVERSEVPAIRAKPRVISLTRVTASDMRTNPFPASSHIRTVGWNVFLTPEKVYSLVMGFKPSSDSTATDDKWFIYSQGPDQNGKLKVHFHRSWTGMKIAELFIVVDLKGEGAGTIVGVKWNGSDQTNGLDEEETKYMVSTTCSWVLGVDLERVHYRQ</sequence>
<feature type="compositionally biased region" description="Basic and acidic residues" evidence="1">
    <location>
        <begin position="24"/>
        <end position="44"/>
    </location>
</feature>
<name>A0A6A5TS21_9PLEO</name>
<feature type="region of interest" description="Disordered" evidence="1">
    <location>
        <begin position="24"/>
        <end position="51"/>
    </location>
</feature>
<dbReference type="OrthoDB" id="4521980at2759"/>
<proteinExistence type="predicted"/>
<protein>
    <submittedName>
        <fullName evidence="2">Uncharacterized protein</fullName>
    </submittedName>
</protein>
<evidence type="ECO:0000256" key="1">
    <source>
        <dbReference type="SAM" id="MobiDB-lite"/>
    </source>
</evidence>
<gene>
    <name evidence="2" type="ORF">CC80DRAFT_111933</name>
</gene>
<accession>A0A6A5TS21</accession>
<dbReference type="EMBL" id="ML976996">
    <property type="protein sequence ID" value="KAF1955084.1"/>
    <property type="molecule type" value="Genomic_DNA"/>
</dbReference>